<keyword evidence="3" id="KW-1185">Reference proteome</keyword>
<dbReference type="EMBL" id="JBHMDM010000007">
    <property type="protein sequence ID" value="MFB9378652.1"/>
    <property type="molecule type" value="Genomic_DNA"/>
</dbReference>
<keyword evidence="1" id="KW-1133">Transmembrane helix</keyword>
<organism evidence="2 3">
    <name type="scientific">Kineococcus gynurae</name>
    <dbReference type="NCBI Taxonomy" id="452979"/>
    <lineage>
        <taxon>Bacteria</taxon>
        <taxon>Bacillati</taxon>
        <taxon>Actinomycetota</taxon>
        <taxon>Actinomycetes</taxon>
        <taxon>Kineosporiales</taxon>
        <taxon>Kineosporiaceae</taxon>
        <taxon>Kineococcus</taxon>
    </lineage>
</organism>
<sequence length="96" mass="10409">MTSTEGRKPITITDPRALEAEVERLRNRLAGTVDELSGRVTPAAIKQRSIARVRAAVNDFATDEYGGLRVERVAAVGLAVTGVVAIVVIRAVRKRR</sequence>
<dbReference type="Pfam" id="PF12277">
    <property type="entry name" value="DUF3618"/>
    <property type="match status" value="1"/>
</dbReference>
<gene>
    <name evidence="2" type="ORF">ACFFVI_16940</name>
</gene>
<keyword evidence="1" id="KW-0472">Membrane</keyword>
<evidence type="ECO:0000313" key="3">
    <source>
        <dbReference type="Proteomes" id="UP001589748"/>
    </source>
</evidence>
<dbReference type="Proteomes" id="UP001589748">
    <property type="component" value="Unassembled WGS sequence"/>
</dbReference>
<name>A0ABV5LX26_9ACTN</name>
<accession>A0ABV5LX26</accession>
<keyword evidence="1" id="KW-0812">Transmembrane</keyword>
<protein>
    <submittedName>
        <fullName evidence="2">DUF3618 domain-containing protein</fullName>
    </submittedName>
</protein>
<evidence type="ECO:0000313" key="2">
    <source>
        <dbReference type="EMBL" id="MFB9378652.1"/>
    </source>
</evidence>
<proteinExistence type="predicted"/>
<feature type="transmembrane region" description="Helical" evidence="1">
    <location>
        <begin position="73"/>
        <end position="92"/>
    </location>
</feature>
<dbReference type="InterPro" id="IPR022062">
    <property type="entry name" value="DUF3618"/>
</dbReference>
<evidence type="ECO:0000256" key="1">
    <source>
        <dbReference type="SAM" id="Phobius"/>
    </source>
</evidence>
<comment type="caution">
    <text evidence="2">The sequence shown here is derived from an EMBL/GenBank/DDBJ whole genome shotgun (WGS) entry which is preliminary data.</text>
</comment>
<reference evidence="2 3" key="1">
    <citation type="submission" date="2024-09" db="EMBL/GenBank/DDBJ databases">
        <authorList>
            <person name="Sun Q."/>
            <person name="Mori K."/>
        </authorList>
    </citation>
    <scope>NUCLEOTIDE SEQUENCE [LARGE SCALE GENOMIC DNA]</scope>
    <source>
        <strain evidence="2 3">TISTR 1856</strain>
    </source>
</reference>
<dbReference type="RefSeq" id="WP_380136649.1">
    <property type="nucleotide sequence ID" value="NZ_JBHLUI010000008.1"/>
</dbReference>